<dbReference type="GO" id="GO:0030077">
    <property type="term" value="C:plasma membrane light-harvesting complex"/>
    <property type="evidence" value="ECO:0007669"/>
    <property type="project" value="InterPro"/>
</dbReference>
<feature type="binding site" description="axial binding residue" evidence="11">
    <location>
        <position position="164"/>
    </location>
    <ligand>
        <name>heme</name>
        <dbReference type="ChEBI" id="CHEBI:30413"/>
        <label>2</label>
    </ligand>
    <ligandPart>
        <name>Fe</name>
        <dbReference type="ChEBI" id="CHEBI:18248"/>
    </ligandPart>
</feature>
<keyword evidence="13" id="KW-1185">Reference proteome</keyword>
<feature type="binding site" description="axial binding residue" evidence="11">
    <location>
        <position position="138"/>
    </location>
    <ligand>
        <name>heme</name>
        <dbReference type="ChEBI" id="CHEBI:30413"/>
        <label>2</label>
    </ligand>
    <ligandPart>
        <name>Fe</name>
        <dbReference type="ChEBI" id="CHEBI:18248"/>
    </ligandPart>
</feature>
<keyword evidence="5 9" id="KW-0349">Heme</keyword>
<dbReference type="AlphaFoldDB" id="A0A502GCY5"/>
<sequence>MNSRLIVGIGAGAALLVAAAVVLLTFERPPVVSVQRGFRGTGMELVYNPRMLEVQAALQVLPEVIEPADDEDPRASEIYQNVQVLGGLSAGQFGRIMQAMTAWVSPEDKVQNGGCGYCHNLENFAEDSVYTKVVARRMLQMTQQINAQYASHVGVTGVTCYTCHRGNPVPQNVWAAQPANQSWTNGFAETATGQNRPSAAAGQASLPLDPFTPFLMGAEPIRVQGRTPLPAGNYSSTKQTEWTYSLMMHFSTALGVGCTNCHNTQQFSSWEESTPQRVTAWHGINMLRDVNTNYIQTLQPVFPANRLGPQGDPLKANCTTCHQGAYKPLYGASMLRDYQELNRVTQGPTEIRMP</sequence>
<dbReference type="GO" id="GO:0005506">
    <property type="term" value="F:iron ion binding"/>
    <property type="evidence" value="ECO:0007669"/>
    <property type="project" value="InterPro"/>
</dbReference>
<keyword evidence="8 9" id="KW-0408">Iron</keyword>
<dbReference type="GO" id="GO:0019684">
    <property type="term" value="P:photosynthesis, light reaction"/>
    <property type="evidence" value="ECO:0007669"/>
    <property type="project" value="InterPro"/>
</dbReference>
<dbReference type="InterPro" id="IPR003158">
    <property type="entry name" value="Photosyn_RC_cyt_c-su"/>
</dbReference>
<evidence type="ECO:0000256" key="11">
    <source>
        <dbReference type="PIRSR" id="PIRSR000017-2"/>
    </source>
</evidence>
<feature type="binding site" description="covalent" evidence="10">
    <location>
        <position position="261"/>
    </location>
    <ligand>
        <name>heme</name>
        <dbReference type="ChEBI" id="CHEBI:30413"/>
        <label>3</label>
    </ligand>
</feature>
<gene>
    <name evidence="12" type="ORF">EAH89_08175</name>
</gene>
<feature type="binding site" description="covalent" evidence="10">
    <location>
        <position position="321"/>
    </location>
    <ligand>
        <name>heme</name>
        <dbReference type="ChEBI" id="CHEBI:30413"/>
        <label>4</label>
    </ligand>
</feature>
<organism evidence="12 13">
    <name type="scientific">Muricoccus nepalensis</name>
    <dbReference type="NCBI Taxonomy" id="1854500"/>
    <lineage>
        <taxon>Bacteria</taxon>
        <taxon>Pseudomonadati</taxon>
        <taxon>Pseudomonadota</taxon>
        <taxon>Alphaproteobacteria</taxon>
        <taxon>Acetobacterales</taxon>
        <taxon>Roseomonadaceae</taxon>
        <taxon>Muricoccus</taxon>
    </lineage>
</organism>
<dbReference type="OrthoDB" id="9813732at2"/>
<keyword evidence="9" id="KW-0674">Reaction center</keyword>
<accession>A0A502GCY5</accession>
<dbReference type="InterPro" id="IPR023119">
    <property type="entry name" value="Multihaem_cyt_PRC_cyt_su-like"/>
</dbReference>
<evidence type="ECO:0000256" key="4">
    <source>
        <dbReference type="ARBA" id="ARBA00022531"/>
    </source>
</evidence>
<dbReference type="RefSeq" id="WP_140882306.1">
    <property type="nucleotide sequence ID" value="NZ_RCZP01000005.1"/>
</dbReference>
<feature type="binding site" description="covalent" evidence="10">
    <location>
        <position position="258"/>
    </location>
    <ligand>
        <name>heme</name>
        <dbReference type="ChEBI" id="CHEBI:30413"/>
        <label>3</label>
    </ligand>
</feature>
<feature type="binding site" description="axial binding residue" evidence="11">
    <location>
        <position position="152"/>
    </location>
    <ligand>
        <name>heme</name>
        <dbReference type="ChEBI" id="CHEBI:30413"/>
        <label>4</label>
    </ligand>
    <ligandPart>
        <name>Fe</name>
        <dbReference type="ChEBI" id="CHEBI:18248"/>
    </ligandPart>
</feature>
<comment type="function">
    <text evidence="1 9">The reaction center of purple bacteria contains a tightly bound cytochrome molecule which re-reduces the photo oxidized primary electron donor.</text>
</comment>
<evidence type="ECO:0000256" key="3">
    <source>
        <dbReference type="ARBA" id="ARBA00022448"/>
    </source>
</evidence>
<reference evidence="12 13" key="1">
    <citation type="journal article" date="2019" name="Environ. Microbiol.">
        <title>Species interactions and distinct microbial communities in high Arctic permafrost affected cryosols are associated with the CH4 and CO2 gas fluxes.</title>
        <authorList>
            <person name="Altshuler I."/>
            <person name="Hamel J."/>
            <person name="Turney S."/>
            <person name="Magnuson E."/>
            <person name="Levesque R."/>
            <person name="Greer C."/>
            <person name="Whyte L.G."/>
        </authorList>
    </citation>
    <scope>NUCLEOTIDE SEQUENCE [LARGE SCALE GENOMIC DNA]</scope>
    <source>
        <strain evidence="12 13">S9.3B</strain>
    </source>
</reference>
<keyword evidence="6 9" id="KW-0479">Metal-binding</keyword>
<evidence type="ECO:0000256" key="5">
    <source>
        <dbReference type="ARBA" id="ARBA00022617"/>
    </source>
</evidence>
<feature type="binding site" description="axial binding residue" evidence="11">
    <location>
        <position position="262"/>
    </location>
    <ligand>
        <name>heme</name>
        <dbReference type="ChEBI" id="CHEBI:30413"/>
        <label>3</label>
    </ligand>
    <ligandPart>
        <name>Fe</name>
        <dbReference type="ChEBI" id="CHEBI:18248"/>
    </ligandPart>
</feature>
<name>A0A502GCY5_9PROT</name>
<protein>
    <recommendedName>
        <fullName evidence="2 9">Photosynthetic reaction center cytochrome c subunit</fullName>
    </recommendedName>
</protein>
<feature type="binding site" description="covalent" evidence="10">
    <location>
        <position position="118"/>
    </location>
    <ligand>
        <name>heme</name>
        <dbReference type="ChEBI" id="CHEBI:30413"/>
        <label>1</label>
    </ligand>
</feature>
<evidence type="ECO:0000256" key="7">
    <source>
        <dbReference type="ARBA" id="ARBA00022982"/>
    </source>
</evidence>
<feature type="binding site" description="covalent" evidence="10">
    <location>
        <position position="115"/>
    </location>
    <ligand>
        <name>heme</name>
        <dbReference type="ChEBI" id="CHEBI:30413"/>
        <label>1</label>
    </ligand>
</feature>
<keyword evidence="4 9" id="KW-0602">Photosynthesis</keyword>
<evidence type="ECO:0000313" key="13">
    <source>
        <dbReference type="Proteomes" id="UP000317078"/>
    </source>
</evidence>
<comment type="caution">
    <text evidence="12">The sequence shown here is derived from an EMBL/GenBank/DDBJ whole genome shotgun (WGS) entry which is preliminary data.</text>
</comment>
<keyword evidence="7 9" id="KW-0249">Electron transport</keyword>
<dbReference type="NCBIfam" id="NF040706">
    <property type="entry name" value="photo_cyt_PufC"/>
    <property type="match status" value="1"/>
</dbReference>
<feature type="binding site" description="covalent" evidence="10">
    <location>
        <position position="318"/>
    </location>
    <ligand>
        <name>heme</name>
        <dbReference type="ChEBI" id="CHEBI:30413"/>
        <label>4</label>
    </ligand>
</feature>
<feature type="binding site" description="axial binding residue" evidence="11">
    <location>
        <position position="97"/>
    </location>
    <ligand>
        <name>heme</name>
        <dbReference type="ChEBI" id="CHEBI:30413"/>
        <label>1</label>
    </ligand>
    <ligandPart>
        <name>Fe</name>
        <dbReference type="ChEBI" id="CHEBI:18248"/>
    </ligandPart>
</feature>
<dbReference type="CDD" id="cd09224">
    <property type="entry name" value="CytoC_RC"/>
    <property type="match status" value="1"/>
</dbReference>
<keyword evidence="3 9" id="KW-0813">Transport</keyword>
<dbReference type="Pfam" id="PF02276">
    <property type="entry name" value="CytoC_RC"/>
    <property type="match status" value="1"/>
</dbReference>
<evidence type="ECO:0000256" key="8">
    <source>
        <dbReference type="ARBA" id="ARBA00023004"/>
    </source>
</evidence>
<evidence type="ECO:0000256" key="9">
    <source>
        <dbReference type="PIRNR" id="PIRNR000017"/>
    </source>
</evidence>
<feature type="binding site" description="axial binding residue" evidence="11">
    <location>
        <position position="247"/>
    </location>
    <ligand>
        <name>heme</name>
        <dbReference type="ChEBI" id="CHEBI:30413"/>
        <label>3</label>
    </ligand>
    <ligandPart>
        <name>Fe</name>
        <dbReference type="ChEBI" id="CHEBI:18248"/>
    </ligandPart>
</feature>
<feature type="binding site" description="axial binding residue" evidence="11">
    <location>
        <position position="119"/>
    </location>
    <ligand>
        <name>heme</name>
        <dbReference type="ChEBI" id="CHEBI:30413"/>
        <label>1</label>
    </ligand>
    <ligandPart>
        <name>Fe</name>
        <dbReference type="ChEBI" id="CHEBI:18248"/>
    </ligandPart>
</feature>
<dbReference type="Proteomes" id="UP000317078">
    <property type="component" value="Unassembled WGS sequence"/>
</dbReference>
<dbReference type="GO" id="GO:0020037">
    <property type="term" value="F:heme binding"/>
    <property type="evidence" value="ECO:0007669"/>
    <property type="project" value="InterPro"/>
</dbReference>
<dbReference type="SUPFAM" id="SSF48695">
    <property type="entry name" value="Multiheme cytochromes"/>
    <property type="match status" value="1"/>
</dbReference>
<proteinExistence type="predicted"/>
<comment type="PTM">
    <text evidence="9 10">Binds 4 heme groups per subunit.</text>
</comment>
<dbReference type="InterPro" id="IPR036280">
    <property type="entry name" value="Multihaem_cyt_sf"/>
</dbReference>
<evidence type="ECO:0000256" key="2">
    <source>
        <dbReference type="ARBA" id="ARBA00015978"/>
    </source>
</evidence>
<dbReference type="EMBL" id="RCZP01000005">
    <property type="protein sequence ID" value="TPG58573.1"/>
    <property type="molecule type" value="Genomic_DNA"/>
</dbReference>
<feature type="binding site" description="axial binding residue" evidence="11">
    <location>
        <position position="322"/>
    </location>
    <ligand>
        <name>heme</name>
        <dbReference type="ChEBI" id="CHEBI:30413"/>
        <label>4</label>
    </ligand>
    <ligandPart>
        <name>Fe</name>
        <dbReference type="ChEBI" id="CHEBI:18248"/>
    </ligandPart>
</feature>
<feature type="binding site" description="covalent" evidence="10">
    <location>
        <position position="163"/>
    </location>
    <ligand>
        <name>heme</name>
        <dbReference type="ChEBI" id="CHEBI:30413"/>
        <label>2</label>
    </ligand>
</feature>
<feature type="binding site" description="covalent" evidence="10">
    <location>
        <position position="160"/>
    </location>
    <ligand>
        <name>heme</name>
        <dbReference type="ChEBI" id="CHEBI:30413"/>
        <label>2</label>
    </ligand>
</feature>
<evidence type="ECO:0000256" key="6">
    <source>
        <dbReference type="ARBA" id="ARBA00022723"/>
    </source>
</evidence>
<dbReference type="PIRSF" id="PIRSF000017">
    <property type="entry name" value="RC_cytochrome"/>
    <property type="match status" value="1"/>
</dbReference>
<dbReference type="GO" id="GO:0009055">
    <property type="term" value="F:electron transfer activity"/>
    <property type="evidence" value="ECO:0007669"/>
    <property type="project" value="InterPro"/>
</dbReference>
<evidence type="ECO:0000256" key="1">
    <source>
        <dbReference type="ARBA" id="ARBA00003196"/>
    </source>
</evidence>
<dbReference type="Gene3D" id="1.10.468.10">
    <property type="entry name" value="Photosynthetic Reaction Center, subunit C, domain 2"/>
    <property type="match status" value="2"/>
</dbReference>
<evidence type="ECO:0000313" key="12">
    <source>
        <dbReference type="EMBL" id="TPG58573.1"/>
    </source>
</evidence>
<evidence type="ECO:0000256" key="10">
    <source>
        <dbReference type="PIRSR" id="PIRSR000017-1"/>
    </source>
</evidence>